<evidence type="ECO:0000313" key="2">
    <source>
        <dbReference type="EMBL" id="KAG2548645.1"/>
    </source>
</evidence>
<comment type="caution">
    <text evidence="2">The sequence shown here is derived from an EMBL/GenBank/DDBJ whole genome shotgun (WGS) entry which is preliminary data.</text>
</comment>
<dbReference type="AlphaFoldDB" id="A0A8T0NIZ9"/>
<dbReference type="Proteomes" id="UP000823388">
    <property type="component" value="Chromosome 9K"/>
</dbReference>
<gene>
    <name evidence="2" type="ORF">PVAP13_9KG213100</name>
</gene>
<reference evidence="2" key="1">
    <citation type="submission" date="2020-05" db="EMBL/GenBank/DDBJ databases">
        <title>WGS assembly of Panicum virgatum.</title>
        <authorList>
            <person name="Lovell J.T."/>
            <person name="Jenkins J."/>
            <person name="Shu S."/>
            <person name="Juenger T.E."/>
            <person name="Schmutz J."/>
        </authorList>
    </citation>
    <scope>NUCLEOTIDE SEQUENCE</scope>
    <source>
        <strain evidence="2">AP13</strain>
    </source>
</reference>
<evidence type="ECO:0000256" key="1">
    <source>
        <dbReference type="SAM" id="MobiDB-lite"/>
    </source>
</evidence>
<dbReference type="EMBL" id="CM029053">
    <property type="protein sequence ID" value="KAG2548645.1"/>
    <property type="molecule type" value="Genomic_DNA"/>
</dbReference>
<feature type="region of interest" description="Disordered" evidence="1">
    <location>
        <begin position="59"/>
        <end position="82"/>
    </location>
</feature>
<accession>A0A8T0NIZ9</accession>
<evidence type="ECO:0000313" key="3">
    <source>
        <dbReference type="Proteomes" id="UP000823388"/>
    </source>
</evidence>
<sequence>MDDFRRKSCCFHMKFMRSKQSSNQDICCCLSSRARIPVNGAARRRRSVSTAAVLGALQEEAGDAEGPGGGDGGIRRSGEVIA</sequence>
<keyword evidence="3" id="KW-1185">Reference proteome</keyword>
<proteinExistence type="predicted"/>
<name>A0A8T0NIZ9_PANVG</name>
<feature type="compositionally biased region" description="Basic and acidic residues" evidence="1">
    <location>
        <begin position="73"/>
        <end position="82"/>
    </location>
</feature>
<organism evidence="2 3">
    <name type="scientific">Panicum virgatum</name>
    <name type="common">Blackwell switchgrass</name>
    <dbReference type="NCBI Taxonomy" id="38727"/>
    <lineage>
        <taxon>Eukaryota</taxon>
        <taxon>Viridiplantae</taxon>
        <taxon>Streptophyta</taxon>
        <taxon>Embryophyta</taxon>
        <taxon>Tracheophyta</taxon>
        <taxon>Spermatophyta</taxon>
        <taxon>Magnoliopsida</taxon>
        <taxon>Liliopsida</taxon>
        <taxon>Poales</taxon>
        <taxon>Poaceae</taxon>
        <taxon>PACMAD clade</taxon>
        <taxon>Panicoideae</taxon>
        <taxon>Panicodae</taxon>
        <taxon>Paniceae</taxon>
        <taxon>Panicinae</taxon>
        <taxon>Panicum</taxon>
        <taxon>Panicum sect. Hiantes</taxon>
    </lineage>
</organism>
<protein>
    <submittedName>
        <fullName evidence="2">Uncharacterized protein</fullName>
    </submittedName>
</protein>